<dbReference type="EMBL" id="BAABEZ010000022">
    <property type="protein sequence ID" value="GAA4455612.1"/>
    <property type="molecule type" value="Genomic_DNA"/>
</dbReference>
<reference evidence="3" key="1">
    <citation type="journal article" date="2019" name="Int. J. Syst. Evol. Microbiol.">
        <title>The Global Catalogue of Microorganisms (GCM) 10K type strain sequencing project: providing services to taxonomists for standard genome sequencing and annotation.</title>
        <authorList>
            <consortium name="The Broad Institute Genomics Platform"/>
            <consortium name="The Broad Institute Genome Sequencing Center for Infectious Disease"/>
            <person name="Wu L."/>
            <person name="Ma J."/>
        </authorList>
    </citation>
    <scope>NUCLEOTIDE SEQUENCE [LARGE SCALE GENOMIC DNA]</scope>
    <source>
        <strain evidence="3">JCM 31921</strain>
    </source>
</reference>
<dbReference type="CDD" id="cd10434">
    <property type="entry name" value="GIY-YIG_UvrC_Cho"/>
    <property type="match status" value="1"/>
</dbReference>
<name>A0ABP8MT09_9BACT</name>
<evidence type="ECO:0000259" key="1">
    <source>
        <dbReference type="PROSITE" id="PS50164"/>
    </source>
</evidence>
<organism evidence="2 3">
    <name type="scientific">Rurimicrobium arvi</name>
    <dbReference type="NCBI Taxonomy" id="2049916"/>
    <lineage>
        <taxon>Bacteria</taxon>
        <taxon>Pseudomonadati</taxon>
        <taxon>Bacteroidota</taxon>
        <taxon>Chitinophagia</taxon>
        <taxon>Chitinophagales</taxon>
        <taxon>Chitinophagaceae</taxon>
        <taxon>Rurimicrobium</taxon>
    </lineage>
</organism>
<dbReference type="Proteomes" id="UP001501410">
    <property type="component" value="Unassembled WGS sequence"/>
</dbReference>
<keyword evidence="2" id="KW-0269">Exonuclease</keyword>
<dbReference type="SMART" id="SM00465">
    <property type="entry name" value="GIYc"/>
    <property type="match status" value="1"/>
</dbReference>
<dbReference type="InterPro" id="IPR000305">
    <property type="entry name" value="GIY-YIG_endonuc"/>
</dbReference>
<proteinExistence type="predicted"/>
<dbReference type="PANTHER" id="PTHR30231">
    <property type="entry name" value="DNA POLYMERASE III SUBUNIT EPSILON"/>
    <property type="match status" value="1"/>
</dbReference>
<dbReference type="InterPro" id="IPR036397">
    <property type="entry name" value="RNaseH_sf"/>
</dbReference>
<dbReference type="SMART" id="SM00479">
    <property type="entry name" value="EXOIII"/>
    <property type="match status" value="1"/>
</dbReference>
<evidence type="ECO:0000313" key="2">
    <source>
        <dbReference type="EMBL" id="GAA4455612.1"/>
    </source>
</evidence>
<dbReference type="InterPro" id="IPR006054">
    <property type="entry name" value="DnaQ"/>
</dbReference>
<gene>
    <name evidence="2" type="ORF">GCM10023092_19550</name>
</gene>
<dbReference type="InterPro" id="IPR047296">
    <property type="entry name" value="GIY-YIG_UvrC_Cho"/>
</dbReference>
<dbReference type="Pfam" id="PF01541">
    <property type="entry name" value="GIY-YIG"/>
    <property type="match status" value="1"/>
</dbReference>
<dbReference type="InterPro" id="IPR013520">
    <property type="entry name" value="Ribonucl_H"/>
</dbReference>
<dbReference type="SUPFAM" id="SSF53098">
    <property type="entry name" value="Ribonuclease H-like"/>
    <property type="match status" value="1"/>
</dbReference>
<keyword evidence="2" id="KW-0378">Hydrolase</keyword>
<evidence type="ECO:0000313" key="3">
    <source>
        <dbReference type="Proteomes" id="UP001501410"/>
    </source>
</evidence>
<dbReference type="PANTHER" id="PTHR30231:SF37">
    <property type="entry name" value="EXODEOXYRIBONUCLEASE 10"/>
    <property type="match status" value="1"/>
</dbReference>
<keyword evidence="3" id="KW-1185">Reference proteome</keyword>
<dbReference type="NCBIfam" id="TIGR00573">
    <property type="entry name" value="dnaq"/>
    <property type="match status" value="1"/>
</dbReference>
<dbReference type="GO" id="GO:0004527">
    <property type="term" value="F:exonuclease activity"/>
    <property type="evidence" value="ECO:0007669"/>
    <property type="project" value="UniProtKB-KW"/>
</dbReference>
<dbReference type="Pfam" id="PF00929">
    <property type="entry name" value="RNase_T"/>
    <property type="match status" value="1"/>
</dbReference>
<accession>A0ABP8MT09</accession>
<comment type="caution">
    <text evidence="2">The sequence shown here is derived from an EMBL/GenBank/DDBJ whole genome shotgun (WGS) entry which is preliminary data.</text>
</comment>
<dbReference type="InterPro" id="IPR035901">
    <property type="entry name" value="GIY-YIG_endonuc_sf"/>
</dbReference>
<dbReference type="Gene3D" id="3.40.1440.10">
    <property type="entry name" value="GIY-YIG endonuclease"/>
    <property type="match status" value="1"/>
</dbReference>
<sequence length="493" mass="55875">MFTQKGVTFSYSSDYNSIIKMAGLYAIVDIETTGSYAAGCGITEIAIVIHDGKEVVNRYETLVNPGHSIPYFIQSLTGINDAMLADAPSFREIAPYVFELLAPCVFVAHSVNFDYSFVRHELSKAGFTLNTPRLCTVRMSRKVRPGLPSYSLGKLCDTLGITVANRHRAGGDADATAILFGRLLQWDAAGDIPKMLERGSKEQMLPPNVPRKDFDALPTCPGVYFFHDRQGKVVYVGKAKNIRKRVASHFTGNNTGARRQQFLQDICGISFERCGTELAALIVEVTEIKKRWPKYNRALKRYEPKYGLFLYEDRQDYCRLAVGKYNKSHVALHEFGSQEEGLRMLQGLCREFSLCPELCMMGDCAGHCQDPDGLQLPARDFHGPSASYNEKVVEALASMRSELPSFYILDKGRNREERCCIWVENGQLYGMTYLNEDEVFSDAASMRERIERYPSNRYVMDLIFQHVERFPFKMHRLQLADQEQEAAGLFYED</sequence>
<dbReference type="PROSITE" id="PS50164">
    <property type="entry name" value="GIY_YIG"/>
    <property type="match status" value="1"/>
</dbReference>
<keyword evidence="2" id="KW-0540">Nuclease</keyword>
<dbReference type="InterPro" id="IPR012337">
    <property type="entry name" value="RNaseH-like_sf"/>
</dbReference>
<dbReference type="CDD" id="cd06127">
    <property type="entry name" value="DEDDh"/>
    <property type="match status" value="1"/>
</dbReference>
<protein>
    <submittedName>
        <fullName evidence="2">Exonuclease domain-containing protein</fullName>
    </submittedName>
</protein>
<feature type="domain" description="GIY-YIG" evidence="1">
    <location>
        <begin position="219"/>
        <end position="297"/>
    </location>
</feature>
<dbReference type="Gene3D" id="3.30.420.10">
    <property type="entry name" value="Ribonuclease H-like superfamily/Ribonuclease H"/>
    <property type="match status" value="1"/>
</dbReference>
<dbReference type="SUPFAM" id="SSF82771">
    <property type="entry name" value="GIY-YIG endonuclease"/>
    <property type="match status" value="1"/>
</dbReference>